<proteinExistence type="predicted"/>
<organism evidence="1 2">
    <name type="scientific">Pluralibacter gergoviae</name>
    <name type="common">Enterobacter gergoviae</name>
    <dbReference type="NCBI Taxonomy" id="61647"/>
    <lineage>
        <taxon>Bacteria</taxon>
        <taxon>Pseudomonadati</taxon>
        <taxon>Pseudomonadota</taxon>
        <taxon>Gammaproteobacteria</taxon>
        <taxon>Enterobacterales</taxon>
        <taxon>Enterobacteriaceae</taxon>
        <taxon>Pluralibacter</taxon>
    </lineage>
</organism>
<dbReference type="SUPFAM" id="SSF51735">
    <property type="entry name" value="NAD(P)-binding Rossmann-fold domains"/>
    <property type="match status" value="1"/>
</dbReference>
<protein>
    <submittedName>
        <fullName evidence="1">Ectoine utilization protein EutC</fullName>
    </submittedName>
</protein>
<comment type="caution">
    <text evidence="1">The sequence shown here is derived from an EMBL/GenBank/DDBJ whole genome shotgun (WGS) entry which is preliminary data.</text>
</comment>
<reference evidence="1 2" key="1">
    <citation type="submission" date="2015-05" db="EMBL/GenBank/DDBJ databases">
        <title>Genome sequences of Pluralibacter gergoviae.</title>
        <authorList>
            <person name="Greninger A.L."/>
            <person name="Miller S."/>
        </authorList>
    </citation>
    <scope>NUCLEOTIDE SEQUENCE [LARGE SCALE GENOMIC DNA]</scope>
    <source>
        <strain evidence="1 2">JS81F13</strain>
    </source>
</reference>
<dbReference type="EMBL" id="LDZF01000050">
    <property type="protein sequence ID" value="KMK07960.1"/>
    <property type="molecule type" value="Genomic_DNA"/>
</dbReference>
<dbReference type="InterPro" id="IPR023401">
    <property type="entry name" value="ODC_N"/>
</dbReference>
<name>A0A0J5KMX5_PLUGE</name>
<dbReference type="Pfam" id="PF02423">
    <property type="entry name" value="OCD_Mu_crystall"/>
    <property type="match status" value="1"/>
</dbReference>
<dbReference type="Gene3D" id="3.30.1780.10">
    <property type="entry name" value="ornithine cyclodeaminase, domain 1"/>
    <property type="match status" value="1"/>
</dbReference>
<evidence type="ECO:0000313" key="1">
    <source>
        <dbReference type="EMBL" id="KMK07960.1"/>
    </source>
</evidence>
<dbReference type="InterPro" id="IPR003462">
    <property type="entry name" value="ODC_Mu_crystall"/>
</dbReference>
<sequence length="314" mass="34318">MKLVDQAAISRSVAIDMDAAAVIESAMRALGKGEVIQPDILSMSFPQYHGEVDIKTAYIHGAHNFAVKISTGFFNNHTYGLPSLSGMMIVFDAETGRAEAILADNGYLTAVRTALSGLIAAKYLARADSTRVAVIGSGEQARLQVRALKLLFPLEQVNVWSRNDDHAVEYAQEMQDVAPQVRAYERIEDACRDADIIVTTTPAIEPVLLAEHVSRGSHITAIGSDNEFKREISGELLTMVDIFCCDLQSQSESHGELKYFKNRHQETPWPVYEIGKIIAGEIACQRKPTDISLCCLSGTGVLDSAIAEYALSRL</sequence>
<dbReference type="Proteomes" id="UP000036196">
    <property type="component" value="Unassembled WGS sequence"/>
</dbReference>
<accession>A0A0J5KMX5</accession>
<dbReference type="PANTHER" id="PTHR13812">
    <property type="entry name" value="KETIMINE REDUCTASE MU-CRYSTALLIN"/>
    <property type="match status" value="1"/>
</dbReference>
<dbReference type="Gene3D" id="3.40.50.720">
    <property type="entry name" value="NAD(P)-binding Rossmann-like Domain"/>
    <property type="match status" value="1"/>
</dbReference>
<gene>
    <name evidence="1" type="ORF">ABW06_24960</name>
</gene>
<dbReference type="RefSeq" id="WP_032413397.1">
    <property type="nucleotide sequence ID" value="NZ_LDZF01000050.1"/>
</dbReference>
<dbReference type="PIRSF" id="PIRSF001439">
    <property type="entry name" value="CryM"/>
    <property type="match status" value="1"/>
</dbReference>
<dbReference type="AlphaFoldDB" id="A0A0J5KMX5"/>
<dbReference type="PANTHER" id="PTHR13812:SF19">
    <property type="entry name" value="KETIMINE REDUCTASE MU-CRYSTALLIN"/>
    <property type="match status" value="1"/>
</dbReference>
<dbReference type="InterPro" id="IPR036291">
    <property type="entry name" value="NAD(P)-bd_dom_sf"/>
</dbReference>
<dbReference type="GO" id="GO:0005737">
    <property type="term" value="C:cytoplasm"/>
    <property type="evidence" value="ECO:0007669"/>
    <property type="project" value="TreeGrafter"/>
</dbReference>
<evidence type="ECO:0000313" key="2">
    <source>
        <dbReference type="Proteomes" id="UP000036196"/>
    </source>
</evidence>
<keyword evidence="2" id="KW-1185">Reference proteome</keyword>
<dbReference type="PATRIC" id="fig|61647.15.peg.4478"/>